<evidence type="ECO:0000256" key="5">
    <source>
        <dbReference type="ARBA" id="ARBA00022989"/>
    </source>
</evidence>
<feature type="transmembrane region" description="Helical" evidence="7">
    <location>
        <begin position="334"/>
        <end position="365"/>
    </location>
</feature>
<dbReference type="Proteomes" id="UP000578697">
    <property type="component" value="Unassembled WGS sequence"/>
</dbReference>
<dbReference type="KEGG" id="trc:DYE49_05340"/>
<dbReference type="Pfam" id="PF12704">
    <property type="entry name" value="MacB_PCD"/>
    <property type="match status" value="1"/>
</dbReference>
<dbReference type="PANTHER" id="PTHR30489">
    <property type="entry name" value="LIPOPROTEIN-RELEASING SYSTEM TRANSMEMBRANE PROTEIN LOLE"/>
    <property type="match status" value="1"/>
</dbReference>
<evidence type="ECO:0000259" key="9">
    <source>
        <dbReference type="Pfam" id="PF12704"/>
    </source>
</evidence>
<dbReference type="GO" id="GO:0044874">
    <property type="term" value="P:lipoprotein localization to outer membrane"/>
    <property type="evidence" value="ECO:0007669"/>
    <property type="project" value="TreeGrafter"/>
</dbReference>
<dbReference type="InterPro" id="IPR025857">
    <property type="entry name" value="MacB_PCD"/>
</dbReference>
<gene>
    <name evidence="11" type="ORF">DYE49_05340</name>
    <name evidence="10" type="ORF">HNP77_000743</name>
</gene>
<evidence type="ECO:0000313" key="11">
    <source>
        <dbReference type="EMBL" id="QOS39908.1"/>
    </source>
</evidence>
<evidence type="ECO:0000313" key="10">
    <source>
        <dbReference type="EMBL" id="MBB5218399.1"/>
    </source>
</evidence>
<feature type="domain" description="MacB-like periplasmic core" evidence="9">
    <location>
        <begin position="26"/>
        <end position="223"/>
    </location>
</feature>
<evidence type="ECO:0000256" key="6">
    <source>
        <dbReference type="ARBA" id="ARBA00023136"/>
    </source>
</evidence>
<evidence type="ECO:0000259" key="8">
    <source>
        <dbReference type="Pfam" id="PF02687"/>
    </source>
</evidence>
<evidence type="ECO:0000313" key="13">
    <source>
        <dbReference type="Proteomes" id="UP000593591"/>
    </source>
</evidence>
<dbReference type="PANTHER" id="PTHR30489:SF0">
    <property type="entry name" value="LIPOPROTEIN-RELEASING SYSTEM TRANSMEMBRANE PROTEIN LOLE"/>
    <property type="match status" value="1"/>
</dbReference>
<comment type="subcellular location">
    <subcellularLocation>
        <location evidence="1">Cell membrane</location>
        <topology evidence="1">Multi-pass membrane protein</topology>
    </subcellularLocation>
</comment>
<keyword evidence="5 7" id="KW-1133">Transmembrane helix</keyword>
<reference evidence="10 12" key="2">
    <citation type="submission" date="2020-08" db="EMBL/GenBank/DDBJ databases">
        <title>Genomic Encyclopedia of Type Strains, Phase IV (KMG-IV): sequencing the most valuable type-strain genomes for metagenomic binning, comparative biology and taxonomic classification.</title>
        <authorList>
            <person name="Goeker M."/>
        </authorList>
    </citation>
    <scope>NUCLEOTIDE SEQUENCE [LARGE SCALE GENOMIC DNA]</scope>
    <source>
        <strain evidence="10 12">DSM 103679</strain>
    </source>
</reference>
<dbReference type="Proteomes" id="UP000593591">
    <property type="component" value="Chromosome"/>
</dbReference>
<keyword evidence="6 7" id="KW-0472">Membrane</keyword>
<dbReference type="EMBL" id="JACHFR010000001">
    <property type="protein sequence ID" value="MBB5218399.1"/>
    <property type="molecule type" value="Genomic_DNA"/>
</dbReference>
<dbReference type="GO" id="GO:0098797">
    <property type="term" value="C:plasma membrane protein complex"/>
    <property type="evidence" value="ECO:0007669"/>
    <property type="project" value="TreeGrafter"/>
</dbReference>
<feature type="domain" description="ABC3 transporter permease C-terminal" evidence="8">
    <location>
        <begin position="292"/>
        <end position="418"/>
    </location>
</feature>
<feature type="transmembrane region" description="Helical" evidence="7">
    <location>
        <begin position="385"/>
        <end position="409"/>
    </location>
</feature>
<sequence length="428" mass="47901">MNVSLKLSLRSFLYRKKQYLSLFLVCLFGCGISLFFLFVMNGMMDSLKNKARIYYGGDIQIIGGKTELKVNNSTPFIEKIKNVFPENAVIVQRFDYDAARASFYFEGNSARQRVIKGVYFDREKKLFSGMNFRSGSSSDAGKGKILLSVPVAAMLCASVGDRITLTVPSSGGSVSTVDLTVCGIFEDSSLFGMYTSYMDIDDLRKVVRMPEDYANRICINLDSKNISRKDKVSYYKKLSSVLNMFPMLDDKQDFYDELLGGKFKKDTYAMIPLEANLQDVNFLIIAMHSVTFFIIFILIAIIVIGIGSTWKILVMKRINEIGIYMSLGMKKLSIIFVLLIEALILILSGCLCGTFFSLAGCYVISRFNFSFIPAFDIFLTEGSIIPVFDFSAVCIITALILFFTLAAVLSSIRKTIRIMPCQALAATE</sequence>
<dbReference type="RefSeq" id="WP_184651818.1">
    <property type="nucleotide sequence ID" value="NZ_JACHFR010000001.1"/>
</dbReference>
<dbReference type="InterPro" id="IPR051447">
    <property type="entry name" value="Lipoprotein-release_system"/>
</dbReference>
<dbReference type="Pfam" id="PF02687">
    <property type="entry name" value="FtsX"/>
    <property type="match status" value="1"/>
</dbReference>
<evidence type="ECO:0000256" key="4">
    <source>
        <dbReference type="ARBA" id="ARBA00022692"/>
    </source>
</evidence>
<evidence type="ECO:0000256" key="2">
    <source>
        <dbReference type="ARBA" id="ARBA00005236"/>
    </source>
</evidence>
<organism evidence="10 12">
    <name type="scientific">Treponema rectale</name>
    <dbReference type="NCBI Taxonomy" id="744512"/>
    <lineage>
        <taxon>Bacteria</taxon>
        <taxon>Pseudomonadati</taxon>
        <taxon>Spirochaetota</taxon>
        <taxon>Spirochaetia</taxon>
        <taxon>Spirochaetales</taxon>
        <taxon>Treponemataceae</taxon>
        <taxon>Treponema</taxon>
    </lineage>
</organism>
<evidence type="ECO:0000256" key="3">
    <source>
        <dbReference type="ARBA" id="ARBA00022475"/>
    </source>
</evidence>
<comment type="similarity">
    <text evidence="2">Belongs to the ABC-4 integral membrane protein family. LolC/E subfamily.</text>
</comment>
<protein>
    <submittedName>
        <fullName evidence="10">ABC-type lipoprotein release transport system permease subunit</fullName>
    </submittedName>
</protein>
<dbReference type="InterPro" id="IPR003838">
    <property type="entry name" value="ABC3_permease_C"/>
</dbReference>
<keyword evidence="4 7" id="KW-0812">Transmembrane</keyword>
<evidence type="ECO:0000256" key="7">
    <source>
        <dbReference type="SAM" id="Phobius"/>
    </source>
</evidence>
<feature type="transmembrane region" description="Helical" evidence="7">
    <location>
        <begin position="282"/>
        <end position="313"/>
    </location>
</feature>
<keyword evidence="12" id="KW-1185">Reference proteome</keyword>
<keyword evidence="10" id="KW-0449">Lipoprotein</keyword>
<accession>A0A840S752</accession>
<evidence type="ECO:0000256" key="1">
    <source>
        <dbReference type="ARBA" id="ARBA00004651"/>
    </source>
</evidence>
<feature type="transmembrane region" description="Helical" evidence="7">
    <location>
        <begin position="20"/>
        <end position="40"/>
    </location>
</feature>
<name>A0A840S752_9SPIR</name>
<proteinExistence type="inferred from homology"/>
<evidence type="ECO:0000313" key="12">
    <source>
        <dbReference type="Proteomes" id="UP000578697"/>
    </source>
</evidence>
<reference evidence="11 13" key="1">
    <citation type="submission" date="2018-08" db="EMBL/GenBank/DDBJ databases">
        <title>The first complete genome of Treponema rectale (CHPAT), a commensal spirochete of the bovine rectum.</title>
        <authorList>
            <person name="Staton G.J."/>
            <person name="Clegg S.R."/>
            <person name="Carter S.D."/>
            <person name="Radford A.D."/>
            <person name="Darby A."/>
            <person name="Hall N."/>
            <person name="Birtles R.J."/>
            <person name="Evans N.J."/>
        </authorList>
    </citation>
    <scope>NUCLEOTIDE SEQUENCE [LARGE SCALE GENOMIC DNA]</scope>
    <source>
        <strain evidence="11 13">CHPA</strain>
    </source>
</reference>
<keyword evidence="3" id="KW-1003">Cell membrane</keyword>
<dbReference type="AlphaFoldDB" id="A0A840S752"/>
<dbReference type="EMBL" id="CP031517">
    <property type="protein sequence ID" value="QOS39908.1"/>
    <property type="molecule type" value="Genomic_DNA"/>
</dbReference>